<dbReference type="EMBL" id="FNJJ01000002">
    <property type="protein sequence ID" value="SDO93041.1"/>
    <property type="molecule type" value="Genomic_DNA"/>
</dbReference>
<name>A0A1H0NK75_9GAMM</name>
<organism evidence="1 2">
    <name type="scientific">Ectopseudomonas guguanensis</name>
    <dbReference type="NCBI Taxonomy" id="1198456"/>
    <lineage>
        <taxon>Bacteria</taxon>
        <taxon>Pseudomonadati</taxon>
        <taxon>Pseudomonadota</taxon>
        <taxon>Gammaproteobacteria</taxon>
        <taxon>Pseudomonadales</taxon>
        <taxon>Pseudomonadaceae</taxon>
        <taxon>Ectopseudomonas</taxon>
    </lineage>
</organism>
<evidence type="ECO:0000313" key="2">
    <source>
        <dbReference type="Proteomes" id="UP000199460"/>
    </source>
</evidence>
<sequence>MVPSPGAHGLGGPATPYVGVWPHTASHAPNWFEARLLLAHSVNYCVEPALP</sequence>
<protein>
    <submittedName>
        <fullName evidence="1">Uncharacterized protein</fullName>
    </submittedName>
</protein>
<reference evidence="2" key="1">
    <citation type="submission" date="2016-10" db="EMBL/GenBank/DDBJ databases">
        <authorList>
            <person name="Varghese N."/>
            <person name="Submissions S."/>
        </authorList>
    </citation>
    <scope>NUCLEOTIDE SEQUENCE [LARGE SCALE GENOMIC DNA]</scope>
    <source>
        <strain evidence="2">JCM 18416</strain>
    </source>
</reference>
<keyword evidence="2" id="KW-1185">Reference proteome</keyword>
<dbReference type="AlphaFoldDB" id="A0A1H0NK75"/>
<accession>A0A1H0NK75</accession>
<evidence type="ECO:0000313" key="1">
    <source>
        <dbReference type="EMBL" id="SDO93041.1"/>
    </source>
</evidence>
<gene>
    <name evidence="1" type="ORF">SAMN05216213_102353</name>
</gene>
<proteinExistence type="predicted"/>
<dbReference type="Proteomes" id="UP000199460">
    <property type="component" value="Unassembled WGS sequence"/>
</dbReference>